<name>A0A4Q0M6C2_9SPHI</name>
<proteinExistence type="predicted"/>
<evidence type="ECO:0000313" key="2">
    <source>
        <dbReference type="Proteomes" id="UP000290848"/>
    </source>
</evidence>
<dbReference type="EMBL" id="RXOC01000011">
    <property type="protein sequence ID" value="RXF68309.1"/>
    <property type="molecule type" value="Genomic_DNA"/>
</dbReference>
<dbReference type="Proteomes" id="UP000290848">
    <property type="component" value="Unassembled WGS sequence"/>
</dbReference>
<sequence length="106" mass="12364">MRKAFLSIILPCLFFISCSKERQEVPVVPESLKTIMETSDCGCDGYINLYTWKNQSVYVLAYKGPACDWFPLYFDQNGEEIEMENGYSYTDFLQESKLIKNIWSCK</sequence>
<dbReference type="PROSITE" id="PS51257">
    <property type="entry name" value="PROKAR_LIPOPROTEIN"/>
    <property type="match status" value="1"/>
</dbReference>
<organism evidence="1 2">
    <name type="scientific">Arcticibacter tournemirensis</name>
    <dbReference type="NCBI Taxonomy" id="699437"/>
    <lineage>
        <taxon>Bacteria</taxon>
        <taxon>Pseudomonadati</taxon>
        <taxon>Bacteroidota</taxon>
        <taxon>Sphingobacteriia</taxon>
        <taxon>Sphingobacteriales</taxon>
        <taxon>Sphingobacteriaceae</taxon>
        <taxon>Arcticibacter</taxon>
    </lineage>
</organism>
<reference evidence="1 2" key="1">
    <citation type="submission" date="2018-12" db="EMBL/GenBank/DDBJ databases">
        <title>The Draft Genome Sequence of the Soil Bacterium Pedobacter tournemirensis R1.</title>
        <authorList>
            <person name="He J."/>
        </authorList>
    </citation>
    <scope>NUCLEOTIDE SEQUENCE [LARGE SCALE GENOMIC DNA]</scope>
    <source>
        <strain evidence="1 2">R1</strain>
    </source>
</reference>
<evidence type="ECO:0000313" key="1">
    <source>
        <dbReference type="EMBL" id="RXF68309.1"/>
    </source>
</evidence>
<dbReference type="RefSeq" id="WP_128770391.1">
    <property type="nucleotide sequence ID" value="NZ_RXOC01000011.1"/>
</dbReference>
<gene>
    <name evidence="1" type="ORF">EKH83_15630</name>
</gene>
<accession>A0A4Q0M6C2</accession>
<dbReference type="AlphaFoldDB" id="A0A4Q0M6C2"/>
<comment type="caution">
    <text evidence="1">The sequence shown here is derived from an EMBL/GenBank/DDBJ whole genome shotgun (WGS) entry which is preliminary data.</text>
</comment>
<protein>
    <submittedName>
        <fullName evidence="1">Uncharacterized protein</fullName>
    </submittedName>
</protein>